<dbReference type="GO" id="GO:0005829">
    <property type="term" value="C:cytosol"/>
    <property type="evidence" value="ECO:0007669"/>
    <property type="project" value="TreeGrafter"/>
</dbReference>
<dbReference type="Proteomes" id="UP000324996">
    <property type="component" value="Unassembled WGS sequence"/>
</dbReference>
<evidence type="ECO:0000313" key="2">
    <source>
        <dbReference type="Proteomes" id="UP000324996"/>
    </source>
</evidence>
<name>A0A5A7N4N1_9PROT</name>
<dbReference type="GO" id="GO:0003700">
    <property type="term" value="F:DNA-binding transcription factor activity"/>
    <property type="evidence" value="ECO:0007669"/>
    <property type="project" value="TreeGrafter"/>
</dbReference>
<comment type="caution">
    <text evidence="1">The sequence shown here is derived from an EMBL/GenBank/DDBJ whole genome shotgun (WGS) entry which is preliminary data.</text>
</comment>
<gene>
    <name evidence="1" type="ORF">JCM17846_03960</name>
</gene>
<dbReference type="PROSITE" id="PS51197">
    <property type="entry name" value="HTH_RRF2_2"/>
    <property type="match status" value="1"/>
</dbReference>
<dbReference type="InterPro" id="IPR014290">
    <property type="entry name" value="SUF_FeS_clus_asmbl_reg"/>
</dbReference>
<sequence>MIRLTNLADYAVILMGALARRDGRVNAAELAAETGLPVPAVSKILGTLSRAGLALSHRGLKGGFSLGRPAHEITMADIIEAVDGPIALVHCIENAPGDCEYEPICTMRPHWQMINNAVRDGLSKVSLGDIAHHPIPANGHLPAGSRAPLHHNLALEGTDA</sequence>
<dbReference type="AlphaFoldDB" id="A0A5A7N4N1"/>
<dbReference type="PANTHER" id="PTHR33221:SF2">
    <property type="entry name" value="TRANSCRIPTIONAL REGULATOR"/>
    <property type="match status" value="1"/>
</dbReference>
<proteinExistence type="predicted"/>
<dbReference type="Gene3D" id="1.10.10.10">
    <property type="entry name" value="Winged helix-like DNA-binding domain superfamily/Winged helix DNA-binding domain"/>
    <property type="match status" value="1"/>
</dbReference>
<keyword evidence="2" id="KW-1185">Reference proteome</keyword>
<accession>A0A5A7N4N1</accession>
<dbReference type="PANTHER" id="PTHR33221">
    <property type="entry name" value="WINGED HELIX-TURN-HELIX TRANSCRIPTIONAL REGULATOR, RRF2 FAMILY"/>
    <property type="match status" value="1"/>
</dbReference>
<dbReference type="RefSeq" id="WP_313978417.1">
    <property type="nucleotide sequence ID" value="NZ_BKCN01000001.1"/>
</dbReference>
<dbReference type="SUPFAM" id="SSF46785">
    <property type="entry name" value="Winged helix' DNA-binding domain"/>
    <property type="match status" value="1"/>
</dbReference>
<reference evidence="1 2" key="1">
    <citation type="submission" date="2019-09" db="EMBL/GenBank/DDBJ databases">
        <title>NBRP : Genome information of microbial organism related human and environment.</title>
        <authorList>
            <person name="Hattori M."/>
            <person name="Oshima K."/>
            <person name="Inaba H."/>
            <person name="Suda W."/>
            <person name="Sakamoto M."/>
            <person name="Iino T."/>
            <person name="Kitahara M."/>
            <person name="Oshida Y."/>
            <person name="Iida T."/>
            <person name="Kudo T."/>
            <person name="Itoh T."/>
            <person name="Ohkuma M."/>
        </authorList>
    </citation>
    <scope>NUCLEOTIDE SEQUENCE [LARGE SCALE GENOMIC DNA]</scope>
    <source>
        <strain evidence="1 2">Q-1</strain>
    </source>
</reference>
<dbReference type="CDD" id="cd00090">
    <property type="entry name" value="HTH_ARSR"/>
    <property type="match status" value="1"/>
</dbReference>
<dbReference type="NCBIfam" id="TIGR02944">
    <property type="entry name" value="suf_reg_Xantho"/>
    <property type="match status" value="1"/>
</dbReference>
<dbReference type="InterPro" id="IPR036390">
    <property type="entry name" value="WH_DNA-bd_sf"/>
</dbReference>
<protein>
    <submittedName>
        <fullName evidence="1">Rrf2 family transcriptional regulator</fullName>
    </submittedName>
</protein>
<organism evidence="1 2">
    <name type="scientific">Iodidimonas nitroreducens</name>
    <dbReference type="NCBI Taxonomy" id="1236968"/>
    <lineage>
        <taxon>Bacteria</taxon>
        <taxon>Pseudomonadati</taxon>
        <taxon>Pseudomonadota</taxon>
        <taxon>Alphaproteobacteria</taxon>
        <taxon>Iodidimonadales</taxon>
        <taxon>Iodidimonadaceae</taxon>
        <taxon>Iodidimonas</taxon>
    </lineage>
</organism>
<dbReference type="InterPro" id="IPR030489">
    <property type="entry name" value="TR_Rrf2-type_CS"/>
</dbReference>
<dbReference type="EMBL" id="BKCN01000001">
    <property type="protein sequence ID" value="GER02714.1"/>
    <property type="molecule type" value="Genomic_DNA"/>
</dbReference>
<dbReference type="Pfam" id="PF02082">
    <property type="entry name" value="Rrf2"/>
    <property type="match status" value="1"/>
</dbReference>
<dbReference type="InterPro" id="IPR011991">
    <property type="entry name" value="ArsR-like_HTH"/>
</dbReference>
<dbReference type="InterPro" id="IPR000944">
    <property type="entry name" value="Tscrpt_reg_Rrf2"/>
</dbReference>
<dbReference type="PROSITE" id="PS01332">
    <property type="entry name" value="HTH_RRF2_1"/>
    <property type="match status" value="1"/>
</dbReference>
<evidence type="ECO:0000313" key="1">
    <source>
        <dbReference type="EMBL" id="GER02714.1"/>
    </source>
</evidence>
<dbReference type="NCBIfam" id="TIGR00738">
    <property type="entry name" value="rrf2_super"/>
    <property type="match status" value="1"/>
</dbReference>
<dbReference type="InterPro" id="IPR036388">
    <property type="entry name" value="WH-like_DNA-bd_sf"/>
</dbReference>